<proteinExistence type="predicted"/>
<evidence type="ECO:0000313" key="1">
    <source>
        <dbReference type="EMBL" id="CDW34673.1"/>
    </source>
</evidence>
<accession>A0A0K2U8V7</accession>
<dbReference type="AlphaFoldDB" id="A0A0K2U8V7"/>
<organism evidence="1">
    <name type="scientific">Lepeophtheirus salmonis</name>
    <name type="common">Salmon louse</name>
    <name type="synonym">Caligus salmonis</name>
    <dbReference type="NCBI Taxonomy" id="72036"/>
    <lineage>
        <taxon>Eukaryota</taxon>
        <taxon>Metazoa</taxon>
        <taxon>Ecdysozoa</taxon>
        <taxon>Arthropoda</taxon>
        <taxon>Crustacea</taxon>
        <taxon>Multicrustacea</taxon>
        <taxon>Hexanauplia</taxon>
        <taxon>Copepoda</taxon>
        <taxon>Siphonostomatoida</taxon>
        <taxon>Caligidae</taxon>
        <taxon>Lepeophtheirus</taxon>
    </lineage>
</organism>
<protein>
    <submittedName>
        <fullName evidence="1">Uncharacterized protein</fullName>
    </submittedName>
</protein>
<dbReference type="EMBL" id="HACA01017312">
    <property type="protein sequence ID" value="CDW34673.1"/>
    <property type="molecule type" value="Transcribed_RNA"/>
</dbReference>
<name>A0A0K2U8V7_LEPSM</name>
<sequence length="35" mass="3935">MVPNLSSSDLFLLELISARWYQIWGFSLCLATDGS</sequence>
<reference evidence="1" key="1">
    <citation type="submission" date="2014-05" db="EMBL/GenBank/DDBJ databases">
        <authorList>
            <person name="Chronopoulou M."/>
        </authorList>
    </citation>
    <scope>NUCLEOTIDE SEQUENCE</scope>
    <source>
        <tissue evidence="1">Whole organism</tissue>
    </source>
</reference>